<evidence type="ECO:0000256" key="15">
    <source>
        <dbReference type="PROSITE-ProRule" id="PRU00175"/>
    </source>
</evidence>
<dbReference type="Pfam" id="PF13639">
    <property type="entry name" value="zf-RING_2"/>
    <property type="match status" value="1"/>
</dbReference>
<keyword evidence="8" id="KW-0479">Metal-binding</keyword>
<keyword evidence="11" id="KW-0256">Endoplasmic reticulum</keyword>
<evidence type="ECO:0000256" key="5">
    <source>
        <dbReference type="ARBA" id="ARBA00012483"/>
    </source>
</evidence>
<dbReference type="OrthoDB" id="7759664at2759"/>
<dbReference type="InterPro" id="IPR057992">
    <property type="entry name" value="TPR_SYVN1_N"/>
</dbReference>
<feature type="transmembrane region" description="Helical" evidence="17">
    <location>
        <begin position="177"/>
        <end position="199"/>
    </location>
</feature>
<comment type="subcellular location">
    <subcellularLocation>
        <location evidence="2">Endoplasmic reticulum membrane</location>
        <topology evidence="2">Multi-pass membrane protein</topology>
    </subcellularLocation>
</comment>
<keyword evidence="6" id="KW-0808">Transferase</keyword>
<dbReference type="UniPathway" id="UPA00143"/>
<keyword evidence="20" id="KW-1185">Reference proteome</keyword>
<evidence type="ECO:0000313" key="20">
    <source>
        <dbReference type="Proteomes" id="UP000192578"/>
    </source>
</evidence>
<evidence type="ECO:0000256" key="1">
    <source>
        <dbReference type="ARBA" id="ARBA00000900"/>
    </source>
</evidence>
<proteinExistence type="inferred from homology"/>
<dbReference type="PANTHER" id="PTHR22763">
    <property type="entry name" value="RING ZINC FINGER PROTEIN"/>
    <property type="match status" value="1"/>
</dbReference>
<dbReference type="GO" id="GO:0036503">
    <property type="term" value="P:ERAD pathway"/>
    <property type="evidence" value="ECO:0007669"/>
    <property type="project" value="TreeGrafter"/>
</dbReference>
<keyword evidence="12" id="KW-0862">Zinc</keyword>
<dbReference type="InterPro" id="IPR013083">
    <property type="entry name" value="Znf_RING/FYVE/PHD"/>
</dbReference>
<organism evidence="19 20">
    <name type="scientific">Hypsibius exemplaris</name>
    <name type="common">Freshwater tardigrade</name>
    <dbReference type="NCBI Taxonomy" id="2072580"/>
    <lineage>
        <taxon>Eukaryota</taxon>
        <taxon>Metazoa</taxon>
        <taxon>Ecdysozoa</taxon>
        <taxon>Tardigrada</taxon>
        <taxon>Eutardigrada</taxon>
        <taxon>Parachela</taxon>
        <taxon>Hypsibioidea</taxon>
        <taxon>Hypsibiidae</taxon>
        <taxon>Hypsibius</taxon>
    </lineage>
</organism>
<comment type="pathway">
    <text evidence="3">Protein modification; protein ubiquitination.</text>
</comment>
<comment type="catalytic activity">
    <reaction evidence="1">
        <text>S-ubiquitinyl-[E2 ubiquitin-conjugating enzyme]-L-cysteine + [acceptor protein]-L-lysine = [E2 ubiquitin-conjugating enzyme]-L-cysteine + N(6)-ubiquitinyl-[acceptor protein]-L-lysine.</text>
        <dbReference type="EC" id="2.3.2.27"/>
    </reaction>
</comment>
<evidence type="ECO:0000259" key="18">
    <source>
        <dbReference type="PROSITE" id="PS50089"/>
    </source>
</evidence>
<keyword evidence="7 17" id="KW-0812">Transmembrane</keyword>
<dbReference type="GO" id="GO:0016567">
    <property type="term" value="P:protein ubiquitination"/>
    <property type="evidence" value="ECO:0007669"/>
    <property type="project" value="UniProtKB-UniPathway"/>
</dbReference>
<evidence type="ECO:0000256" key="16">
    <source>
        <dbReference type="SAM" id="MobiDB-lite"/>
    </source>
</evidence>
<protein>
    <recommendedName>
        <fullName evidence="5">RING-type E3 ubiquitin transferase</fullName>
        <ecNumber evidence="5">2.3.2.27</ecNumber>
    </recommendedName>
</protein>
<keyword evidence="14 17" id="KW-0472">Membrane</keyword>
<reference evidence="20" key="1">
    <citation type="submission" date="2017-01" db="EMBL/GenBank/DDBJ databases">
        <title>Comparative genomics of anhydrobiosis in the tardigrade Hypsibius dujardini.</title>
        <authorList>
            <person name="Yoshida Y."/>
            <person name="Koutsovoulos G."/>
            <person name="Laetsch D."/>
            <person name="Stevens L."/>
            <person name="Kumar S."/>
            <person name="Horikawa D."/>
            <person name="Ishino K."/>
            <person name="Komine S."/>
            <person name="Tomita M."/>
            <person name="Blaxter M."/>
            <person name="Arakawa K."/>
        </authorList>
    </citation>
    <scope>NUCLEOTIDE SEQUENCE [LARGE SCALE GENOMIC DNA]</scope>
    <source>
        <strain evidence="20">Z151</strain>
    </source>
</reference>
<dbReference type="PANTHER" id="PTHR22763:SF184">
    <property type="entry name" value="E3 UBIQUITIN-PROTEIN LIGASE SYNOVIOLIN"/>
    <property type="match status" value="1"/>
</dbReference>
<dbReference type="CDD" id="cd16479">
    <property type="entry name" value="RING-H2_synoviolin"/>
    <property type="match status" value="1"/>
</dbReference>
<feature type="transmembrane region" description="Helical" evidence="17">
    <location>
        <begin position="49"/>
        <end position="70"/>
    </location>
</feature>
<feature type="region of interest" description="Disordered" evidence="16">
    <location>
        <begin position="409"/>
        <end position="445"/>
    </location>
</feature>
<dbReference type="GO" id="GO:0008270">
    <property type="term" value="F:zinc ion binding"/>
    <property type="evidence" value="ECO:0007669"/>
    <property type="project" value="UniProtKB-KW"/>
</dbReference>
<dbReference type="PROSITE" id="PS50089">
    <property type="entry name" value="ZF_RING_2"/>
    <property type="match status" value="1"/>
</dbReference>
<evidence type="ECO:0000313" key="19">
    <source>
        <dbReference type="EMBL" id="OQV23997.1"/>
    </source>
</evidence>
<dbReference type="AlphaFoldDB" id="A0A1W0X8Z7"/>
<evidence type="ECO:0000256" key="10">
    <source>
        <dbReference type="ARBA" id="ARBA00022786"/>
    </source>
</evidence>
<dbReference type="EMBL" id="MTYJ01000008">
    <property type="protein sequence ID" value="OQV23997.1"/>
    <property type="molecule type" value="Genomic_DNA"/>
</dbReference>
<dbReference type="FunFam" id="3.30.40.10:FF:000088">
    <property type="entry name" value="E3 ubiquitin-protein ligase synoviolin"/>
    <property type="match status" value="1"/>
</dbReference>
<gene>
    <name evidence="19" type="ORF">BV898_01956</name>
</gene>
<evidence type="ECO:0000256" key="4">
    <source>
        <dbReference type="ARBA" id="ARBA00010089"/>
    </source>
</evidence>
<evidence type="ECO:0000256" key="17">
    <source>
        <dbReference type="SAM" id="Phobius"/>
    </source>
</evidence>
<dbReference type="InterPro" id="IPR001841">
    <property type="entry name" value="Znf_RING"/>
</dbReference>
<dbReference type="SUPFAM" id="SSF57850">
    <property type="entry name" value="RING/U-box"/>
    <property type="match status" value="1"/>
</dbReference>
<dbReference type="GO" id="GO:0043161">
    <property type="term" value="P:proteasome-mediated ubiquitin-dependent protein catabolic process"/>
    <property type="evidence" value="ECO:0007669"/>
    <property type="project" value="TreeGrafter"/>
</dbReference>
<evidence type="ECO:0000256" key="14">
    <source>
        <dbReference type="ARBA" id="ARBA00023136"/>
    </source>
</evidence>
<evidence type="ECO:0000256" key="3">
    <source>
        <dbReference type="ARBA" id="ARBA00004906"/>
    </source>
</evidence>
<feature type="compositionally biased region" description="Pro residues" evidence="16">
    <location>
        <begin position="532"/>
        <end position="544"/>
    </location>
</feature>
<feature type="domain" description="RING-type" evidence="18">
    <location>
        <begin position="297"/>
        <end position="336"/>
    </location>
</feature>
<comment type="caution">
    <text evidence="19">The sequence shown here is derived from an EMBL/GenBank/DDBJ whole genome shotgun (WGS) entry which is preliminary data.</text>
</comment>
<sequence length="599" mass="65494">MMITTGTRNVLIGLGSVCVTAIVLANAFYQRKQFYPAIVYLTKSNASMAAIYFQGLTLVFWAWKTARFIFFGQLRPAEIEHLVDKSWFALTDTCLAFTVFRDDFSSSFVALFTILLFLKCFHWLAEDRIDFMERTPVISRLFHIRAVGLLVTLSFLDLFFVAYAYNSLVTKGVSFQLVFGFEYAILSTAVLLVGIKYILHCIDIANNQTQWDQKAAVLLYSELVINFCRVVLYATFLILMFKMQSFPLFAIRPIYMAIKSFKKSLFDVVMSRRAIHTMNTLFPNATPADIQAGDSTCIICREEMVTGCKKLPCNHIFHALCLRSWFQRQQTCPTCRLDILRPRAARRPGQAGAPGAAAGPAGGPNVQQIPHGGMFHPGQMPNGFMQPGGFQFPPFGFPQQFAFPGMAFPQPGQPVPPAAGAPGAGAPQPAPAPAAGAGAPPTGPFPHFHPHPAGMNLMMPPLFAMPPPPMPPMPVPTFGEMSDEELHRLEGDSRRALEMRVTHLRNIQTLLDAAVVQFSQYLSLMTPPTAPFPPPTAASAPPPASTSSTAAASFTAAVRPDVVAPPAEQGAGVAEAAAAGEDESDAVRRRRLDRFAAQV</sequence>
<dbReference type="Proteomes" id="UP000192578">
    <property type="component" value="Unassembled WGS sequence"/>
</dbReference>
<feature type="region of interest" description="Disordered" evidence="16">
    <location>
        <begin position="346"/>
        <end position="365"/>
    </location>
</feature>
<dbReference type="Gene3D" id="3.30.40.10">
    <property type="entry name" value="Zinc/RING finger domain, C3HC4 (zinc finger)"/>
    <property type="match status" value="1"/>
</dbReference>
<evidence type="ECO:0000256" key="8">
    <source>
        <dbReference type="ARBA" id="ARBA00022723"/>
    </source>
</evidence>
<name>A0A1W0X8Z7_HYPEX</name>
<dbReference type="GO" id="GO:0005789">
    <property type="term" value="C:endoplasmic reticulum membrane"/>
    <property type="evidence" value="ECO:0007669"/>
    <property type="project" value="UniProtKB-SubCell"/>
</dbReference>
<feature type="compositionally biased region" description="Low complexity" evidence="16">
    <location>
        <begin position="347"/>
        <end position="359"/>
    </location>
</feature>
<evidence type="ECO:0000256" key="6">
    <source>
        <dbReference type="ARBA" id="ARBA00022679"/>
    </source>
</evidence>
<feature type="compositionally biased region" description="Low complexity" evidence="16">
    <location>
        <begin position="545"/>
        <end position="579"/>
    </location>
</feature>
<feature type="region of interest" description="Disordered" evidence="16">
    <location>
        <begin position="532"/>
        <end position="586"/>
    </location>
</feature>
<evidence type="ECO:0000256" key="11">
    <source>
        <dbReference type="ARBA" id="ARBA00022824"/>
    </source>
</evidence>
<dbReference type="Pfam" id="PF25563">
    <property type="entry name" value="TPR_SYVN1_N"/>
    <property type="match status" value="1"/>
</dbReference>
<evidence type="ECO:0000256" key="9">
    <source>
        <dbReference type="ARBA" id="ARBA00022771"/>
    </source>
</evidence>
<keyword evidence="10" id="KW-0833">Ubl conjugation pathway</keyword>
<dbReference type="InterPro" id="IPR050731">
    <property type="entry name" value="HRD1_E3_ubiq-ligases"/>
</dbReference>
<feature type="transmembrane region" description="Helical" evidence="17">
    <location>
        <begin position="219"/>
        <end position="241"/>
    </location>
</feature>
<evidence type="ECO:0000256" key="2">
    <source>
        <dbReference type="ARBA" id="ARBA00004477"/>
    </source>
</evidence>
<dbReference type="GO" id="GO:0061630">
    <property type="term" value="F:ubiquitin protein ligase activity"/>
    <property type="evidence" value="ECO:0007669"/>
    <property type="project" value="UniProtKB-EC"/>
</dbReference>
<dbReference type="SMART" id="SM00184">
    <property type="entry name" value="RING"/>
    <property type="match status" value="1"/>
</dbReference>
<dbReference type="InterPro" id="IPR058051">
    <property type="entry name" value="Znf_RING_synoviolin"/>
</dbReference>
<feature type="transmembrane region" description="Helical" evidence="17">
    <location>
        <begin position="146"/>
        <end position="165"/>
    </location>
</feature>
<keyword evidence="9 15" id="KW-0863">Zinc-finger</keyword>
<accession>A0A1W0X8Z7</accession>
<feature type="compositionally biased region" description="Low complexity" evidence="16">
    <location>
        <begin position="420"/>
        <end position="440"/>
    </location>
</feature>
<keyword evidence="13 17" id="KW-1133">Transmembrane helix</keyword>
<comment type="similarity">
    <text evidence="4">Belongs to the HRD1 family.</text>
</comment>
<feature type="transmembrane region" description="Helical" evidence="17">
    <location>
        <begin position="106"/>
        <end position="125"/>
    </location>
</feature>
<evidence type="ECO:0000256" key="7">
    <source>
        <dbReference type="ARBA" id="ARBA00022692"/>
    </source>
</evidence>
<evidence type="ECO:0000256" key="13">
    <source>
        <dbReference type="ARBA" id="ARBA00022989"/>
    </source>
</evidence>
<evidence type="ECO:0000256" key="12">
    <source>
        <dbReference type="ARBA" id="ARBA00022833"/>
    </source>
</evidence>
<dbReference type="EC" id="2.3.2.27" evidence="5"/>